<dbReference type="InterPro" id="IPR008271">
    <property type="entry name" value="Ser/Thr_kinase_AS"/>
</dbReference>
<accession>A0A5C5ZAR9</accession>
<dbReference type="PROSITE" id="PS00108">
    <property type="entry name" value="PROTEIN_KINASE_ST"/>
    <property type="match status" value="1"/>
</dbReference>
<evidence type="ECO:0000256" key="2">
    <source>
        <dbReference type="ARBA" id="ARBA00022527"/>
    </source>
</evidence>
<dbReference type="PANTHER" id="PTHR43289:SF6">
    <property type="entry name" value="SERINE_THREONINE-PROTEIN KINASE NEKL-3"/>
    <property type="match status" value="1"/>
</dbReference>
<dbReference type="Proteomes" id="UP000315010">
    <property type="component" value="Unassembled WGS sequence"/>
</dbReference>
<feature type="transmembrane region" description="Helical" evidence="7">
    <location>
        <begin position="580"/>
        <end position="604"/>
    </location>
</feature>
<dbReference type="Gene3D" id="1.10.510.10">
    <property type="entry name" value="Transferase(Phosphotransferase) domain 1"/>
    <property type="match status" value="1"/>
</dbReference>
<feature type="transmembrane region" description="Helical" evidence="7">
    <location>
        <begin position="452"/>
        <end position="476"/>
    </location>
</feature>
<keyword evidence="7" id="KW-0812">Transmembrane</keyword>
<dbReference type="GO" id="GO:0005524">
    <property type="term" value="F:ATP binding"/>
    <property type="evidence" value="ECO:0007669"/>
    <property type="project" value="UniProtKB-KW"/>
</dbReference>
<keyword evidence="10" id="KW-1185">Reference proteome</keyword>
<feature type="transmembrane region" description="Helical" evidence="7">
    <location>
        <begin position="359"/>
        <end position="379"/>
    </location>
</feature>
<dbReference type="GO" id="GO:0004674">
    <property type="term" value="F:protein serine/threonine kinase activity"/>
    <property type="evidence" value="ECO:0007669"/>
    <property type="project" value="UniProtKB-KW"/>
</dbReference>
<dbReference type="EC" id="2.7.11.1" evidence="1"/>
<comment type="caution">
    <text evidence="9">The sequence shown here is derived from an EMBL/GenBank/DDBJ whole genome shotgun (WGS) entry which is preliminary data.</text>
</comment>
<dbReference type="Gene3D" id="3.30.200.20">
    <property type="entry name" value="Phosphorylase Kinase, domain 1"/>
    <property type="match status" value="1"/>
</dbReference>
<sequence length="659" mass="72321">MKQLSICPVCDTPIPAELTSGLCPKCLLKDVALEETGAADDSPTRDIAATLPPGKASNRGVIAPGEIFGEYELIEEIARGGMGVVYKARHLQLNRVVALKMILRGQLASPDDVQRFHREAEAAANLDHPGIVPIYEIGECDGQHFFSMKLIEGGALNHLLASKDSGLREILKLIENVARAVHYAHQRGVLHRDLKPANILLDAAGNPLITDFGLAKQVEGDSQLTQSGAIMGTPAYMPPEQAAAKKDITTAADIYSIGAILYQALCGKTPHQAESTFEMLMQVLEGDIVPPRDLDRKIDRKLNLICMKCLERDPNLRYSSAGALADDLNQWMDGKPVSVKPPSIASVATNVFFNNMRSVIGAAVIGASAGLFLGLGALFEGAARNFGPSKDLDLQELYEAMPGIERTDLWFANVPGYVSRPITLVAPLILVFVGLMLVVVTRPKTQQQTLAIALVAGLLMTITSFAFSVGIISMWATSDYALSTDLEAMARASLLEGDQRQEVVNDILTRYPDLKTKDPADRATFLGAMVSANLCMMAPKALWSGLLLSAFFGLVPSIAGAVHAFHLLRRDARLHRILIPYLEVLLLMLVVLFYCLFEIGHFFYLSTSDDYSLPKFFWGRLPFFLIAVATIPGFCLWNWKWRWSGYMLTTVIIYFLYFR</sequence>
<evidence type="ECO:0000313" key="10">
    <source>
        <dbReference type="Proteomes" id="UP000315010"/>
    </source>
</evidence>
<dbReference type="SUPFAM" id="SSF56112">
    <property type="entry name" value="Protein kinase-like (PK-like)"/>
    <property type="match status" value="1"/>
</dbReference>
<evidence type="ECO:0000256" key="5">
    <source>
        <dbReference type="ARBA" id="ARBA00022777"/>
    </source>
</evidence>
<dbReference type="EMBL" id="SJPJ01000001">
    <property type="protein sequence ID" value="TWT84310.1"/>
    <property type="molecule type" value="Genomic_DNA"/>
</dbReference>
<dbReference type="InterPro" id="IPR011009">
    <property type="entry name" value="Kinase-like_dom_sf"/>
</dbReference>
<feature type="domain" description="Protein kinase" evidence="8">
    <location>
        <begin position="71"/>
        <end position="332"/>
    </location>
</feature>
<dbReference type="OrthoDB" id="255496at2"/>
<dbReference type="FunFam" id="1.10.510.10:FF:000021">
    <property type="entry name" value="Serine/threonine protein kinase"/>
    <property type="match status" value="1"/>
</dbReference>
<protein>
    <recommendedName>
        <fullName evidence="1">non-specific serine/threonine protein kinase</fullName>
        <ecNumber evidence="1">2.7.11.1</ecNumber>
    </recommendedName>
</protein>
<feature type="transmembrane region" description="Helical" evidence="7">
    <location>
        <begin position="422"/>
        <end position="440"/>
    </location>
</feature>
<evidence type="ECO:0000256" key="6">
    <source>
        <dbReference type="ARBA" id="ARBA00022840"/>
    </source>
</evidence>
<feature type="transmembrane region" description="Helical" evidence="7">
    <location>
        <begin position="546"/>
        <end position="568"/>
    </location>
</feature>
<keyword evidence="7" id="KW-0472">Membrane</keyword>
<dbReference type="Pfam" id="PF00069">
    <property type="entry name" value="Pkinase"/>
    <property type="match status" value="1"/>
</dbReference>
<organism evidence="9 10">
    <name type="scientific">Novipirellula herctigrandis</name>
    <dbReference type="NCBI Taxonomy" id="2527986"/>
    <lineage>
        <taxon>Bacteria</taxon>
        <taxon>Pseudomonadati</taxon>
        <taxon>Planctomycetota</taxon>
        <taxon>Planctomycetia</taxon>
        <taxon>Pirellulales</taxon>
        <taxon>Pirellulaceae</taxon>
        <taxon>Novipirellula</taxon>
    </lineage>
</organism>
<dbReference type="PROSITE" id="PS50011">
    <property type="entry name" value="PROTEIN_KINASE_DOM"/>
    <property type="match status" value="1"/>
</dbReference>
<keyword evidence="3 9" id="KW-0808">Transferase</keyword>
<feature type="transmembrane region" description="Helical" evidence="7">
    <location>
        <begin position="616"/>
        <end position="636"/>
    </location>
</feature>
<reference evidence="9 10" key="1">
    <citation type="submission" date="2019-02" db="EMBL/GenBank/DDBJ databases">
        <title>Deep-cultivation of Planctomycetes and their phenomic and genomic characterization uncovers novel biology.</title>
        <authorList>
            <person name="Wiegand S."/>
            <person name="Jogler M."/>
            <person name="Boedeker C."/>
            <person name="Pinto D."/>
            <person name="Vollmers J."/>
            <person name="Rivas-Marin E."/>
            <person name="Kohn T."/>
            <person name="Peeters S.H."/>
            <person name="Heuer A."/>
            <person name="Rast P."/>
            <person name="Oberbeckmann S."/>
            <person name="Bunk B."/>
            <person name="Jeske O."/>
            <person name="Meyerdierks A."/>
            <person name="Storesund J.E."/>
            <person name="Kallscheuer N."/>
            <person name="Luecker S."/>
            <person name="Lage O.M."/>
            <person name="Pohl T."/>
            <person name="Merkel B.J."/>
            <person name="Hornburger P."/>
            <person name="Mueller R.-W."/>
            <person name="Bruemmer F."/>
            <person name="Labrenz M."/>
            <person name="Spormann A.M."/>
            <person name="Op Den Camp H."/>
            <person name="Overmann J."/>
            <person name="Amann R."/>
            <person name="Jetten M.S.M."/>
            <person name="Mascher T."/>
            <person name="Medema M.H."/>
            <person name="Devos D.P."/>
            <person name="Kaster A.-K."/>
            <person name="Ovreas L."/>
            <person name="Rohde M."/>
            <person name="Galperin M.Y."/>
            <person name="Jogler C."/>
        </authorList>
    </citation>
    <scope>NUCLEOTIDE SEQUENCE [LARGE SCALE GENOMIC DNA]</scope>
    <source>
        <strain evidence="9 10">CA13</strain>
    </source>
</reference>
<dbReference type="AlphaFoldDB" id="A0A5C5ZAR9"/>
<keyword evidence="2" id="KW-0723">Serine/threonine-protein kinase</keyword>
<keyword evidence="4" id="KW-0547">Nucleotide-binding</keyword>
<keyword evidence="7" id="KW-1133">Transmembrane helix</keyword>
<proteinExistence type="predicted"/>
<gene>
    <name evidence="9" type="primary">pknB_19</name>
    <name evidence="9" type="ORF">CA13_57870</name>
</gene>
<dbReference type="CDD" id="cd14014">
    <property type="entry name" value="STKc_PknB_like"/>
    <property type="match status" value="1"/>
</dbReference>
<dbReference type="PANTHER" id="PTHR43289">
    <property type="entry name" value="MITOGEN-ACTIVATED PROTEIN KINASE KINASE KINASE 20-RELATED"/>
    <property type="match status" value="1"/>
</dbReference>
<keyword evidence="6" id="KW-0067">ATP-binding</keyword>
<evidence type="ECO:0000256" key="1">
    <source>
        <dbReference type="ARBA" id="ARBA00012513"/>
    </source>
</evidence>
<dbReference type="InterPro" id="IPR000719">
    <property type="entry name" value="Prot_kinase_dom"/>
</dbReference>
<name>A0A5C5ZAR9_9BACT</name>
<evidence type="ECO:0000256" key="4">
    <source>
        <dbReference type="ARBA" id="ARBA00022741"/>
    </source>
</evidence>
<dbReference type="SMART" id="SM00220">
    <property type="entry name" value="S_TKc"/>
    <property type="match status" value="1"/>
</dbReference>
<evidence type="ECO:0000313" key="9">
    <source>
        <dbReference type="EMBL" id="TWT84310.1"/>
    </source>
</evidence>
<evidence type="ECO:0000256" key="7">
    <source>
        <dbReference type="SAM" id="Phobius"/>
    </source>
</evidence>
<evidence type="ECO:0000259" key="8">
    <source>
        <dbReference type="PROSITE" id="PS50011"/>
    </source>
</evidence>
<evidence type="ECO:0000256" key="3">
    <source>
        <dbReference type="ARBA" id="ARBA00022679"/>
    </source>
</evidence>
<keyword evidence="5 9" id="KW-0418">Kinase</keyword>